<dbReference type="AlphaFoldDB" id="A0A0F8Z0V5"/>
<organism evidence="1">
    <name type="scientific">marine sediment metagenome</name>
    <dbReference type="NCBI Taxonomy" id="412755"/>
    <lineage>
        <taxon>unclassified sequences</taxon>
        <taxon>metagenomes</taxon>
        <taxon>ecological metagenomes</taxon>
    </lineage>
</organism>
<feature type="non-terminal residue" evidence="1">
    <location>
        <position position="1"/>
    </location>
</feature>
<protein>
    <submittedName>
        <fullName evidence="1">Uncharacterized protein</fullName>
    </submittedName>
</protein>
<name>A0A0F8Z0V5_9ZZZZ</name>
<gene>
    <name evidence="1" type="ORF">LCGC14_3028500</name>
</gene>
<feature type="non-terminal residue" evidence="1">
    <location>
        <position position="359"/>
    </location>
</feature>
<accession>A0A0F8Z0V5</accession>
<sequence>FAQEQENVRTGEQLMRIGIQEEQALQRYASDKRRFSQSMTRNVIYAGINLADITARQHIADTRTKMAAAKDAAQARDVLVEQFESAKAEGYIEQDASLENYVNDVETAGYEKPKMYNKYMANMKAQGAKDVEFQKDVALEEMKVQSADELIRFKEHVKRDPEDALDFLQESLYFKKSMTTADYKKAGEYAFKNLPKTVDPLDMEITMKSVTHDLKGLKNLLPKAVATGNIKQIEKVYTAYDAEMNDAMDRVKEGDKAKMRELTIEKSKGQLQFISGMYKSTYPKYKEGQAAEGEKFFKKTMATVRGINAKKGVSTHEYNSIMKDYQNYLLSLDTDSMLGGAQVLAAIFSGDPAKITALL</sequence>
<reference evidence="1" key="1">
    <citation type="journal article" date="2015" name="Nature">
        <title>Complex archaea that bridge the gap between prokaryotes and eukaryotes.</title>
        <authorList>
            <person name="Spang A."/>
            <person name="Saw J.H."/>
            <person name="Jorgensen S.L."/>
            <person name="Zaremba-Niedzwiedzka K."/>
            <person name="Martijn J."/>
            <person name="Lind A.E."/>
            <person name="van Eijk R."/>
            <person name="Schleper C."/>
            <person name="Guy L."/>
            <person name="Ettema T.J."/>
        </authorList>
    </citation>
    <scope>NUCLEOTIDE SEQUENCE</scope>
</reference>
<proteinExistence type="predicted"/>
<dbReference type="EMBL" id="LAZR01063174">
    <property type="protein sequence ID" value="KKK60024.1"/>
    <property type="molecule type" value="Genomic_DNA"/>
</dbReference>
<comment type="caution">
    <text evidence="1">The sequence shown here is derived from an EMBL/GenBank/DDBJ whole genome shotgun (WGS) entry which is preliminary data.</text>
</comment>
<evidence type="ECO:0000313" key="1">
    <source>
        <dbReference type="EMBL" id="KKK60024.1"/>
    </source>
</evidence>